<evidence type="ECO:0000256" key="16">
    <source>
        <dbReference type="ARBA" id="ARBA00047371"/>
    </source>
</evidence>
<dbReference type="SUPFAM" id="SSF53795">
    <property type="entry name" value="PEP carboxykinase-like"/>
    <property type="match status" value="1"/>
</dbReference>
<dbReference type="SMART" id="SM00353">
    <property type="entry name" value="HLH"/>
    <property type="match status" value="1"/>
</dbReference>
<dbReference type="PROSITE" id="PS00532">
    <property type="entry name" value="PEPCK_ATP"/>
    <property type="match status" value="1"/>
</dbReference>
<keyword evidence="15" id="KW-0539">Nucleus</keyword>
<evidence type="ECO:0000256" key="2">
    <source>
        <dbReference type="ARBA" id="ARBA00004742"/>
    </source>
</evidence>
<dbReference type="Pfam" id="PF01293">
    <property type="entry name" value="PEPCK_ATP"/>
    <property type="match status" value="1"/>
</dbReference>
<dbReference type="GO" id="GO:0006094">
    <property type="term" value="P:gluconeogenesis"/>
    <property type="evidence" value="ECO:0007669"/>
    <property type="project" value="UniProtKB-KW"/>
</dbReference>
<keyword evidence="9" id="KW-0210">Decarboxylase</keyword>
<protein>
    <recommendedName>
        <fullName evidence="5">phosphoenolpyruvate carboxykinase (ATP)</fullName>
        <ecNumber evidence="5">4.1.1.49</ecNumber>
    </recommendedName>
</protein>
<dbReference type="EMBL" id="QGKX02000004">
    <property type="protein sequence ID" value="KAF3603568.1"/>
    <property type="molecule type" value="Genomic_DNA"/>
</dbReference>
<evidence type="ECO:0000256" key="1">
    <source>
        <dbReference type="ARBA" id="ARBA00004123"/>
    </source>
</evidence>
<evidence type="ECO:0000256" key="5">
    <source>
        <dbReference type="ARBA" id="ARBA00012363"/>
    </source>
</evidence>
<keyword evidence="11" id="KW-0805">Transcription regulation</keyword>
<dbReference type="PANTHER" id="PTHR30031">
    <property type="entry name" value="PHOSPHOENOLPYRUVATE CARBOXYKINASE ATP"/>
    <property type="match status" value="1"/>
</dbReference>
<dbReference type="GO" id="GO:0006355">
    <property type="term" value="P:regulation of DNA-templated transcription"/>
    <property type="evidence" value="ECO:0007669"/>
    <property type="project" value="UniProtKB-ARBA"/>
</dbReference>
<dbReference type="InterPro" id="IPR015994">
    <property type="entry name" value="PEPCK_ATP_CS"/>
</dbReference>
<comment type="function">
    <text evidence="17">Involved in the gluconeogenesis. Catalyzes the conversion of oxaloacetate (OAA) to phosphoenolpyruvate (PEP) through direct phosphoryl transfer between the nucleoside triphosphate and OAA.</text>
</comment>
<dbReference type="GO" id="GO:0046983">
    <property type="term" value="F:protein dimerization activity"/>
    <property type="evidence" value="ECO:0007669"/>
    <property type="project" value="InterPro"/>
</dbReference>
<dbReference type="Gene3D" id="4.10.280.10">
    <property type="entry name" value="Helix-loop-helix DNA-binding domain"/>
    <property type="match status" value="1"/>
</dbReference>
<dbReference type="Proteomes" id="UP000712600">
    <property type="component" value="Unassembled WGS sequence"/>
</dbReference>
<keyword evidence="8" id="KW-0547">Nucleotide-binding</keyword>
<feature type="compositionally biased region" description="Basic and acidic residues" evidence="18">
    <location>
        <begin position="31"/>
        <end position="40"/>
    </location>
</feature>
<proteinExistence type="inferred from homology"/>
<feature type="domain" description="BHLH" evidence="19">
    <location>
        <begin position="569"/>
        <end position="618"/>
    </location>
</feature>
<sequence>MSAGNGNPNGDGGFSFPKGPAMPKITTGAKRGSEICHDDSGPTVKATTIDELHSLQKKRSAPTTPINPSGAAAFAAVSEEERQKIQLQSISASLASLTRESGPKVVRGDPAEKKADGSTTPAYAHGQHHSIFSPDLGAVSDSSLKFTHVLYNLSPAELYEQAIKYEKGSFITSNGALATLSGAKTGRAPRDKRVVRDATTEGELWWGKGSPNIEMDEHTFMVNRERAVDYLNSLEKVFVNDQFLNWDPENRIKVRIVSARAYHSLFMHNMCIRPTPEELESFGTPDFTIYNAGQFPCNRYTHYMTSSTSVDLNLSRREMVILGTQYAGEMKKGLFSVMHYLMPKRRILSLHSGCNMGKEGDVALFFGLSGTGKTTLSTDHNRYLIGDDEHCWTETGVSNIEGGCYAKCVDLSREKEPDIWNAIKFGTENSIIQEYQINSRVGEIHEAQHDLPHSFSTLMAPTDDPSYDDLIEMKPSKILKTTYISPKLPPPPSFPLPPNSKTYLHHQPSSRILSFENASPNGMDHGYAPTYLNSIMNPKAEDGEPPNRMNEPINRKGTKRAQPLYRNQTNAQDHIMAERKRREKLTQRFVALSALVPGLKKMDKASVLGDALKHIKYLQERVGELEEQKREKRLESVVLVNKSKLILDDNNQSSSSSCCEDGSSGLELPEIEVRFSDNDVLIKILCEKQKGHVAKIMAEIEKFNFSITNSSVLPFGPTLDITIIAKKENDFDMTLMDVVKSLSSTNIYVPKLGVKR</sequence>
<name>A0A8S9SRX2_BRACR</name>
<feature type="region of interest" description="Disordered" evidence="18">
    <location>
        <begin position="98"/>
        <end position="123"/>
    </location>
</feature>
<evidence type="ECO:0000256" key="11">
    <source>
        <dbReference type="ARBA" id="ARBA00023015"/>
    </source>
</evidence>
<comment type="caution">
    <text evidence="20">The sequence shown here is derived from an EMBL/GenBank/DDBJ whole genome shotgun (WGS) entry which is preliminary data.</text>
</comment>
<evidence type="ECO:0000313" key="20">
    <source>
        <dbReference type="EMBL" id="KAF3603568.1"/>
    </source>
</evidence>
<dbReference type="AlphaFoldDB" id="A0A8S9SRX2"/>
<feature type="region of interest" description="Disordered" evidence="18">
    <location>
        <begin position="1"/>
        <end position="44"/>
    </location>
</feature>
<dbReference type="InterPro" id="IPR008210">
    <property type="entry name" value="PEP_carboxykinase_N"/>
</dbReference>
<dbReference type="FunFam" id="3.40.449.10:FF:000009">
    <property type="entry name" value="Uncharacterized protein"/>
    <property type="match status" value="1"/>
</dbReference>
<evidence type="ECO:0000256" key="13">
    <source>
        <dbReference type="ARBA" id="ARBA00023163"/>
    </source>
</evidence>
<evidence type="ECO:0000256" key="17">
    <source>
        <dbReference type="ARBA" id="ARBA00055407"/>
    </source>
</evidence>
<dbReference type="InterPro" id="IPR001272">
    <property type="entry name" value="PEP_carboxykinase_ATP"/>
</dbReference>
<gene>
    <name evidence="20" type="ORF">F2Q69_00032704</name>
</gene>
<keyword evidence="13" id="KW-0804">Transcription</keyword>
<reference evidence="20" key="1">
    <citation type="submission" date="2019-12" db="EMBL/GenBank/DDBJ databases">
        <title>Genome sequencing and annotation of Brassica cretica.</title>
        <authorList>
            <person name="Studholme D.J."/>
            <person name="Sarris P."/>
        </authorList>
    </citation>
    <scope>NUCLEOTIDE SEQUENCE</scope>
    <source>
        <strain evidence="20">PFS-109/04</strain>
        <tissue evidence="20">Leaf</tissue>
    </source>
</reference>
<dbReference type="FunFam" id="4.10.280.10:FF:000095">
    <property type="entry name" value="Basic helix-loop-helix family protein"/>
    <property type="match status" value="1"/>
</dbReference>
<dbReference type="PANTHER" id="PTHR30031:SF0">
    <property type="entry name" value="PHOSPHOENOLPYRUVATE CARBOXYKINASE (ATP)"/>
    <property type="match status" value="1"/>
</dbReference>
<dbReference type="PROSITE" id="PS50888">
    <property type="entry name" value="BHLH"/>
    <property type="match status" value="1"/>
</dbReference>
<comment type="similarity">
    <text evidence="3">Belongs to the phosphoenolpyruvate carboxykinase (ATP) family.</text>
</comment>
<evidence type="ECO:0000256" key="4">
    <source>
        <dbReference type="ARBA" id="ARBA00011738"/>
    </source>
</evidence>
<feature type="compositionally biased region" description="Basic and acidic residues" evidence="18">
    <location>
        <begin position="106"/>
        <end position="116"/>
    </location>
</feature>
<evidence type="ECO:0000256" key="12">
    <source>
        <dbReference type="ARBA" id="ARBA00023125"/>
    </source>
</evidence>
<dbReference type="GO" id="GO:0003677">
    <property type="term" value="F:DNA binding"/>
    <property type="evidence" value="ECO:0007669"/>
    <property type="project" value="UniProtKB-KW"/>
</dbReference>
<evidence type="ECO:0000256" key="15">
    <source>
        <dbReference type="ARBA" id="ARBA00023242"/>
    </source>
</evidence>
<comment type="subunit">
    <text evidence="4">Homodimer.</text>
</comment>
<dbReference type="Gene3D" id="3.40.449.10">
    <property type="entry name" value="Phosphoenolpyruvate Carboxykinase, domain 1"/>
    <property type="match status" value="1"/>
</dbReference>
<evidence type="ECO:0000256" key="14">
    <source>
        <dbReference type="ARBA" id="ARBA00023239"/>
    </source>
</evidence>
<dbReference type="GO" id="GO:0005524">
    <property type="term" value="F:ATP binding"/>
    <property type="evidence" value="ECO:0007669"/>
    <property type="project" value="UniProtKB-KW"/>
</dbReference>
<keyword evidence="14" id="KW-0456">Lyase</keyword>
<dbReference type="InterPro" id="IPR011598">
    <property type="entry name" value="bHLH_dom"/>
</dbReference>
<comment type="catalytic activity">
    <reaction evidence="16">
        <text>oxaloacetate + ATP = phosphoenolpyruvate + ADP + CO2</text>
        <dbReference type="Rhea" id="RHEA:18617"/>
        <dbReference type="ChEBI" id="CHEBI:16452"/>
        <dbReference type="ChEBI" id="CHEBI:16526"/>
        <dbReference type="ChEBI" id="CHEBI:30616"/>
        <dbReference type="ChEBI" id="CHEBI:58702"/>
        <dbReference type="ChEBI" id="CHEBI:456216"/>
        <dbReference type="EC" id="4.1.1.49"/>
    </reaction>
</comment>
<dbReference type="Pfam" id="PF00010">
    <property type="entry name" value="HLH"/>
    <property type="match status" value="1"/>
</dbReference>
<dbReference type="CDD" id="cd11452">
    <property type="entry name" value="bHLH_AtNAI1_like"/>
    <property type="match status" value="1"/>
</dbReference>
<evidence type="ECO:0000256" key="7">
    <source>
        <dbReference type="ARBA" id="ARBA00022490"/>
    </source>
</evidence>
<evidence type="ECO:0000259" key="19">
    <source>
        <dbReference type="PROSITE" id="PS50888"/>
    </source>
</evidence>
<keyword evidence="12" id="KW-0238">DNA-binding</keyword>
<evidence type="ECO:0000256" key="18">
    <source>
        <dbReference type="SAM" id="MobiDB-lite"/>
    </source>
</evidence>
<keyword evidence="10" id="KW-0067">ATP-binding</keyword>
<evidence type="ECO:0000256" key="6">
    <source>
        <dbReference type="ARBA" id="ARBA00022432"/>
    </source>
</evidence>
<organism evidence="20 21">
    <name type="scientific">Brassica cretica</name>
    <name type="common">Mustard</name>
    <dbReference type="NCBI Taxonomy" id="69181"/>
    <lineage>
        <taxon>Eukaryota</taxon>
        <taxon>Viridiplantae</taxon>
        <taxon>Streptophyta</taxon>
        <taxon>Embryophyta</taxon>
        <taxon>Tracheophyta</taxon>
        <taxon>Spermatophyta</taxon>
        <taxon>Magnoliopsida</taxon>
        <taxon>eudicotyledons</taxon>
        <taxon>Gunneridae</taxon>
        <taxon>Pentapetalae</taxon>
        <taxon>rosids</taxon>
        <taxon>malvids</taxon>
        <taxon>Brassicales</taxon>
        <taxon>Brassicaceae</taxon>
        <taxon>Brassiceae</taxon>
        <taxon>Brassica</taxon>
    </lineage>
</organism>
<evidence type="ECO:0000313" key="21">
    <source>
        <dbReference type="Proteomes" id="UP000712600"/>
    </source>
</evidence>
<dbReference type="InterPro" id="IPR013035">
    <property type="entry name" value="PEP_carboxykinase_C"/>
</dbReference>
<keyword evidence="7" id="KW-0963">Cytoplasm</keyword>
<evidence type="ECO:0000256" key="8">
    <source>
        <dbReference type="ARBA" id="ARBA00022741"/>
    </source>
</evidence>
<evidence type="ECO:0000256" key="10">
    <source>
        <dbReference type="ARBA" id="ARBA00022840"/>
    </source>
</evidence>
<dbReference type="Gene3D" id="3.90.228.20">
    <property type="match status" value="1"/>
</dbReference>
<dbReference type="SUPFAM" id="SSF47459">
    <property type="entry name" value="HLH, helix-loop-helix DNA-binding domain"/>
    <property type="match status" value="1"/>
</dbReference>
<comment type="subcellular location">
    <subcellularLocation>
        <location evidence="1">Nucleus</location>
    </subcellularLocation>
</comment>
<dbReference type="InterPro" id="IPR036638">
    <property type="entry name" value="HLH_DNA-bd_sf"/>
</dbReference>
<keyword evidence="6" id="KW-0312">Gluconeogenesis</keyword>
<accession>A0A8S9SRX2</accession>
<dbReference type="EC" id="4.1.1.49" evidence="5"/>
<comment type="pathway">
    <text evidence="2">Carbohydrate biosynthesis; gluconeogenesis.</text>
</comment>
<evidence type="ECO:0000256" key="3">
    <source>
        <dbReference type="ARBA" id="ARBA00006052"/>
    </source>
</evidence>
<dbReference type="GO" id="GO:0005634">
    <property type="term" value="C:nucleus"/>
    <property type="evidence" value="ECO:0007669"/>
    <property type="project" value="UniProtKB-SubCell"/>
</dbReference>
<evidence type="ECO:0000256" key="9">
    <source>
        <dbReference type="ARBA" id="ARBA00022793"/>
    </source>
</evidence>
<dbReference type="GO" id="GO:0005829">
    <property type="term" value="C:cytosol"/>
    <property type="evidence" value="ECO:0007669"/>
    <property type="project" value="TreeGrafter"/>
</dbReference>
<dbReference type="GO" id="GO:0004612">
    <property type="term" value="F:phosphoenolpyruvate carboxykinase (ATP) activity"/>
    <property type="evidence" value="ECO:0007669"/>
    <property type="project" value="UniProtKB-EC"/>
</dbReference>
<dbReference type="SUPFAM" id="SSF68923">
    <property type="entry name" value="PEP carboxykinase N-terminal domain"/>
    <property type="match status" value="1"/>
</dbReference>